<proteinExistence type="predicted"/>
<evidence type="ECO:0000256" key="4">
    <source>
        <dbReference type="ARBA" id="ARBA00022989"/>
    </source>
</evidence>
<dbReference type="GO" id="GO:0022857">
    <property type="term" value="F:transmembrane transporter activity"/>
    <property type="evidence" value="ECO:0007669"/>
    <property type="project" value="InterPro"/>
</dbReference>
<keyword evidence="2" id="KW-0813">Transport</keyword>
<evidence type="ECO:0000256" key="3">
    <source>
        <dbReference type="ARBA" id="ARBA00022692"/>
    </source>
</evidence>
<evidence type="ECO:0000256" key="6">
    <source>
        <dbReference type="SAM" id="MobiDB-lite"/>
    </source>
</evidence>
<dbReference type="InterPro" id="IPR011701">
    <property type="entry name" value="MFS"/>
</dbReference>
<evidence type="ECO:0000256" key="2">
    <source>
        <dbReference type="ARBA" id="ARBA00022448"/>
    </source>
</evidence>
<feature type="transmembrane region" description="Helical" evidence="7">
    <location>
        <begin position="361"/>
        <end position="388"/>
    </location>
</feature>
<feature type="transmembrane region" description="Helical" evidence="7">
    <location>
        <begin position="109"/>
        <end position="128"/>
    </location>
</feature>
<dbReference type="SUPFAM" id="SSF103473">
    <property type="entry name" value="MFS general substrate transporter"/>
    <property type="match status" value="1"/>
</dbReference>
<evidence type="ECO:0000256" key="7">
    <source>
        <dbReference type="SAM" id="Phobius"/>
    </source>
</evidence>
<gene>
    <name evidence="9" type="ORF">P280DRAFT_399840</name>
</gene>
<dbReference type="PRINTS" id="PR01035">
    <property type="entry name" value="TCRTETA"/>
</dbReference>
<sequence length="473" mass="51737">MKANDERTPLLAARGSNAGGEASQTSQQENEEASLPRWQIILLCYTSLVEPVAFFGIFPYVNKMIEESGIEESEVGFYSGLIESLFSATQMCVMVLWGKAADRFGRRPVLCFSLFGVSFMTALFGLSTSVWQMILFRCLSGVFAGTIVTVRAMLTENSSKSTQAKVFSWFAFARNMGIFVGPVIGGALESPAKRYPSTFGRIRFFNDYPYALPGFVTASVGFTAAILATLFLKETLHIHQKNKKADERPMSTWELLSYPGVRQVILIYNYALMLAFAFTAVFPVFQYTSVNIGGLGLTPGWIAVTMGMGGASQALWLILAFPRLHKRIGTVGLLRICAFVWPVFFGLDSICNLLLRYNQKVIFWILFFSNNIVGSGVAMAFTAVQLAVNDIAPSHETFGTLNALVLAVVSGLRAVIPALSTSLFATGVKYQIAGGQFFWIIAVCVAVGFIFAIRILPEKAAGRPQRQGEVGDA</sequence>
<feature type="region of interest" description="Disordered" evidence="6">
    <location>
        <begin position="1"/>
        <end position="31"/>
    </location>
</feature>
<dbReference type="Pfam" id="PF07690">
    <property type="entry name" value="MFS_1"/>
    <property type="match status" value="1"/>
</dbReference>
<keyword evidence="10" id="KW-1185">Reference proteome</keyword>
<name>A0A6A6S0M7_9PLEO</name>
<dbReference type="InterPro" id="IPR001958">
    <property type="entry name" value="Tet-R_TetA/multi-R_MdtG-like"/>
</dbReference>
<organism evidence="9 10">
    <name type="scientific">Massarina eburnea CBS 473.64</name>
    <dbReference type="NCBI Taxonomy" id="1395130"/>
    <lineage>
        <taxon>Eukaryota</taxon>
        <taxon>Fungi</taxon>
        <taxon>Dikarya</taxon>
        <taxon>Ascomycota</taxon>
        <taxon>Pezizomycotina</taxon>
        <taxon>Dothideomycetes</taxon>
        <taxon>Pleosporomycetidae</taxon>
        <taxon>Pleosporales</taxon>
        <taxon>Massarineae</taxon>
        <taxon>Massarinaceae</taxon>
        <taxon>Massarina</taxon>
    </lineage>
</organism>
<dbReference type="Gene3D" id="1.20.1250.20">
    <property type="entry name" value="MFS general substrate transporter like domains"/>
    <property type="match status" value="1"/>
</dbReference>
<dbReference type="EMBL" id="MU006784">
    <property type="protein sequence ID" value="KAF2640732.1"/>
    <property type="molecule type" value="Genomic_DNA"/>
</dbReference>
<evidence type="ECO:0000256" key="1">
    <source>
        <dbReference type="ARBA" id="ARBA00004141"/>
    </source>
</evidence>
<evidence type="ECO:0000313" key="9">
    <source>
        <dbReference type="EMBL" id="KAF2640732.1"/>
    </source>
</evidence>
<dbReference type="GO" id="GO:0016020">
    <property type="term" value="C:membrane"/>
    <property type="evidence" value="ECO:0007669"/>
    <property type="project" value="UniProtKB-SubCell"/>
</dbReference>
<keyword evidence="4 7" id="KW-1133">Transmembrane helix</keyword>
<dbReference type="Proteomes" id="UP000799753">
    <property type="component" value="Unassembled WGS sequence"/>
</dbReference>
<feature type="transmembrane region" description="Helical" evidence="7">
    <location>
        <begin position="76"/>
        <end position="97"/>
    </location>
</feature>
<accession>A0A6A6S0M7</accession>
<feature type="transmembrane region" description="Helical" evidence="7">
    <location>
        <begin position="267"/>
        <end position="288"/>
    </location>
</feature>
<feature type="transmembrane region" description="Helical" evidence="7">
    <location>
        <begin position="134"/>
        <end position="154"/>
    </location>
</feature>
<evidence type="ECO:0000313" key="10">
    <source>
        <dbReference type="Proteomes" id="UP000799753"/>
    </source>
</evidence>
<feature type="transmembrane region" description="Helical" evidence="7">
    <location>
        <begin position="437"/>
        <end position="456"/>
    </location>
</feature>
<feature type="transmembrane region" description="Helical" evidence="7">
    <location>
        <begin position="208"/>
        <end position="232"/>
    </location>
</feature>
<dbReference type="InterPro" id="IPR020846">
    <property type="entry name" value="MFS_dom"/>
</dbReference>
<dbReference type="InterPro" id="IPR036259">
    <property type="entry name" value="MFS_trans_sf"/>
</dbReference>
<feature type="transmembrane region" description="Helical" evidence="7">
    <location>
        <begin position="166"/>
        <end position="188"/>
    </location>
</feature>
<feature type="domain" description="Major facilitator superfamily (MFS) profile" evidence="8">
    <location>
        <begin position="39"/>
        <end position="460"/>
    </location>
</feature>
<dbReference type="CDD" id="cd17330">
    <property type="entry name" value="MFS_SLC46_TetA_like"/>
    <property type="match status" value="1"/>
</dbReference>
<keyword evidence="3 7" id="KW-0812">Transmembrane</keyword>
<feature type="transmembrane region" description="Helical" evidence="7">
    <location>
        <begin position="300"/>
        <end position="321"/>
    </location>
</feature>
<dbReference type="OrthoDB" id="419616at2759"/>
<protein>
    <submittedName>
        <fullName evidence="9">MFS general substrate transporter</fullName>
    </submittedName>
</protein>
<feature type="transmembrane region" description="Helical" evidence="7">
    <location>
        <begin position="333"/>
        <end position="355"/>
    </location>
</feature>
<evidence type="ECO:0000256" key="5">
    <source>
        <dbReference type="ARBA" id="ARBA00023136"/>
    </source>
</evidence>
<reference evidence="9" key="1">
    <citation type="journal article" date="2020" name="Stud. Mycol.">
        <title>101 Dothideomycetes genomes: a test case for predicting lifestyles and emergence of pathogens.</title>
        <authorList>
            <person name="Haridas S."/>
            <person name="Albert R."/>
            <person name="Binder M."/>
            <person name="Bloem J."/>
            <person name="Labutti K."/>
            <person name="Salamov A."/>
            <person name="Andreopoulos B."/>
            <person name="Baker S."/>
            <person name="Barry K."/>
            <person name="Bills G."/>
            <person name="Bluhm B."/>
            <person name="Cannon C."/>
            <person name="Castanera R."/>
            <person name="Culley D."/>
            <person name="Daum C."/>
            <person name="Ezra D."/>
            <person name="Gonzalez J."/>
            <person name="Henrissat B."/>
            <person name="Kuo A."/>
            <person name="Liang C."/>
            <person name="Lipzen A."/>
            <person name="Lutzoni F."/>
            <person name="Magnuson J."/>
            <person name="Mondo S."/>
            <person name="Nolan M."/>
            <person name="Ohm R."/>
            <person name="Pangilinan J."/>
            <person name="Park H.-J."/>
            <person name="Ramirez L."/>
            <person name="Alfaro M."/>
            <person name="Sun H."/>
            <person name="Tritt A."/>
            <person name="Yoshinaga Y."/>
            <person name="Zwiers L.-H."/>
            <person name="Turgeon B."/>
            <person name="Goodwin S."/>
            <person name="Spatafora J."/>
            <person name="Crous P."/>
            <person name="Grigoriev I."/>
        </authorList>
    </citation>
    <scope>NUCLEOTIDE SEQUENCE</scope>
    <source>
        <strain evidence="9">CBS 473.64</strain>
    </source>
</reference>
<feature type="transmembrane region" description="Helical" evidence="7">
    <location>
        <begin position="40"/>
        <end position="61"/>
    </location>
</feature>
<comment type="subcellular location">
    <subcellularLocation>
        <location evidence="1">Membrane</location>
        <topology evidence="1">Multi-pass membrane protein</topology>
    </subcellularLocation>
</comment>
<dbReference type="AlphaFoldDB" id="A0A6A6S0M7"/>
<evidence type="ECO:0000259" key="8">
    <source>
        <dbReference type="PROSITE" id="PS50850"/>
    </source>
</evidence>
<keyword evidence="5 7" id="KW-0472">Membrane</keyword>
<dbReference type="PANTHER" id="PTHR23504:SF3">
    <property type="entry name" value="MAJOR FACILITATOR SUPERFAMILY (MFS) PROFILE DOMAIN-CONTAINING PROTEIN"/>
    <property type="match status" value="1"/>
</dbReference>
<dbReference type="PROSITE" id="PS50850">
    <property type="entry name" value="MFS"/>
    <property type="match status" value="1"/>
</dbReference>
<feature type="transmembrane region" description="Helical" evidence="7">
    <location>
        <begin position="400"/>
        <end position="425"/>
    </location>
</feature>
<dbReference type="PANTHER" id="PTHR23504">
    <property type="entry name" value="MAJOR FACILITATOR SUPERFAMILY DOMAIN-CONTAINING PROTEIN 10"/>
    <property type="match status" value="1"/>
</dbReference>